<name>A0AAU9I989_9CILI</name>
<reference evidence="1" key="1">
    <citation type="submission" date="2021-09" db="EMBL/GenBank/DDBJ databases">
        <authorList>
            <consortium name="AG Swart"/>
            <person name="Singh M."/>
            <person name="Singh A."/>
            <person name="Seah K."/>
            <person name="Emmerich C."/>
        </authorList>
    </citation>
    <scope>NUCLEOTIDE SEQUENCE</scope>
    <source>
        <strain evidence="1">ATCC30299</strain>
    </source>
</reference>
<keyword evidence="2" id="KW-1185">Reference proteome</keyword>
<evidence type="ECO:0000313" key="1">
    <source>
        <dbReference type="EMBL" id="CAG9311644.1"/>
    </source>
</evidence>
<gene>
    <name evidence="1" type="ORF">BSTOLATCC_MIC3930</name>
</gene>
<dbReference type="Proteomes" id="UP001162131">
    <property type="component" value="Unassembled WGS sequence"/>
</dbReference>
<dbReference type="AlphaFoldDB" id="A0AAU9I989"/>
<sequence>MEMDLENSCNLESSIIINGKKLRTIEIDTEIKVNYQTKQEMVSLINWTLKQITEQKELQILNASQKITKIKNDLSSYIQKSTPFQMNVPIY</sequence>
<dbReference type="EMBL" id="CAJZBQ010000004">
    <property type="protein sequence ID" value="CAG9311644.1"/>
    <property type="molecule type" value="Genomic_DNA"/>
</dbReference>
<comment type="caution">
    <text evidence="1">The sequence shown here is derived from an EMBL/GenBank/DDBJ whole genome shotgun (WGS) entry which is preliminary data.</text>
</comment>
<protein>
    <submittedName>
        <fullName evidence="1">Uncharacterized protein</fullName>
    </submittedName>
</protein>
<organism evidence="1 2">
    <name type="scientific">Blepharisma stoltei</name>
    <dbReference type="NCBI Taxonomy" id="1481888"/>
    <lineage>
        <taxon>Eukaryota</taxon>
        <taxon>Sar</taxon>
        <taxon>Alveolata</taxon>
        <taxon>Ciliophora</taxon>
        <taxon>Postciliodesmatophora</taxon>
        <taxon>Heterotrichea</taxon>
        <taxon>Heterotrichida</taxon>
        <taxon>Blepharismidae</taxon>
        <taxon>Blepharisma</taxon>
    </lineage>
</organism>
<proteinExistence type="predicted"/>
<evidence type="ECO:0000313" key="2">
    <source>
        <dbReference type="Proteomes" id="UP001162131"/>
    </source>
</evidence>
<accession>A0AAU9I989</accession>